<dbReference type="Proteomes" id="UP001139011">
    <property type="component" value="Unassembled WGS sequence"/>
</dbReference>
<organism evidence="1 2">
    <name type="scientific">Fictibacillus marinisediminis</name>
    <dbReference type="NCBI Taxonomy" id="2878389"/>
    <lineage>
        <taxon>Bacteria</taxon>
        <taxon>Bacillati</taxon>
        <taxon>Bacillota</taxon>
        <taxon>Bacilli</taxon>
        <taxon>Bacillales</taxon>
        <taxon>Fictibacillaceae</taxon>
        <taxon>Fictibacillus</taxon>
    </lineage>
</organism>
<dbReference type="PROSITE" id="PS51257">
    <property type="entry name" value="PROKAR_LIPOPROTEIN"/>
    <property type="match status" value="1"/>
</dbReference>
<keyword evidence="2" id="KW-1185">Reference proteome</keyword>
<dbReference type="EMBL" id="JAIWJX010000004">
    <property type="protein sequence ID" value="MCK6259543.1"/>
    <property type="molecule type" value="Genomic_DNA"/>
</dbReference>
<gene>
    <name evidence="1" type="ORF">LCY76_23525</name>
</gene>
<comment type="caution">
    <text evidence="1">The sequence shown here is derived from an EMBL/GenBank/DDBJ whole genome shotgun (WGS) entry which is preliminary data.</text>
</comment>
<evidence type="ECO:0000313" key="1">
    <source>
        <dbReference type="EMBL" id="MCK6259543.1"/>
    </source>
</evidence>
<accession>A0A9X2BJD2</accession>
<sequence length="220" mass="25299">MKSGKRVIVIAAIGSLAFLSGCFNNKMEQELAKHTAAEVHKKLSENEKDKLSKEQTKKENEIYKKMEKPINQVVDEVPKEKAEQIANKGKQRQSYSDPVEFAQFTGKILFEFYTQNIHSAQYRAFLESYGDSKISKKFLKNKDADSFIDEVQKTIKESGFIPSNYKITKPVISASDGYFYLEFSDSLNKTQTFIISMIQEQDTWKFINNRPAPPIRIESK</sequence>
<evidence type="ECO:0000313" key="2">
    <source>
        <dbReference type="Proteomes" id="UP001139011"/>
    </source>
</evidence>
<reference evidence="1" key="1">
    <citation type="submission" date="2021-09" db="EMBL/GenBank/DDBJ databases">
        <title>Genome analysis of Fictibacillus sp. KIGAM418 isolated from marine sediment.</title>
        <authorList>
            <person name="Seo M.-J."/>
            <person name="Cho E.-S."/>
            <person name="Hwang C.Y."/>
        </authorList>
    </citation>
    <scope>NUCLEOTIDE SEQUENCE</scope>
    <source>
        <strain evidence="1">KIGAM418</strain>
    </source>
</reference>
<name>A0A9X2BJD2_9BACL</name>
<evidence type="ECO:0008006" key="3">
    <source>
        <dbReference type="Google" id="ProtNLM"/>
    </source>
</evidence>
<dbReference type="AlphaFoldDB" id="A0A9X2BJD2"/>
<proteinExistence type="predicted"/>
<protein>
    <recommendedName>
        <fullName evidence="3">Lipoprotein</fullName>
    </recommendedName>
</protein>
<dbReference type="RefSeq" id="WP_248254907.1">
    <property type="nucleotide sequence ID" value="NZ_JAIWJX010000004.1"/>
</dbReference>